<proteinExistence type="predicted"/>
<dbReference type="Proteomes" id="UP000288805">
    <property type="component" value="Unassembled WGS sequence"/>
</dbReference>
<dbReference type="AlphaFoldDB" id="A0A438JZV4"/>
<dbReference type="EMBL" id="QGNW01000021">
    <property type="protein sequence ID" value="RVX14485.1"/>
    <property type="molecule type" value="Genomic_DNA"/>
</dbReference>
<evidence type="ECO:0000313" key="3">
    <source>
        <dbReference type="EMBL" id="RVX14485.1"/>
    </source>
</evidence>
<reference evidence="3 4" key="1">
    <citation type="journal article" date="2018" name="PLoS Genet.">
        <title>Population sequencing reveals clonal diversity and ancestral inbreeding in the grapevine cultivar Chardonnay.</title>
        <authorList>
            <person name="Roach M.J."/>
            <person name="Johnson D.L."/>
            <person name="Bohlmann J."/>
            <person name="van Vuuren H.J."/>
            <person name="Jones S.J."/>
            <person name="Pretorius I.S."/>
            <person name="Schmidt S.A."/>
            <person name="Borneman A.R."/>
        </authorList>
    </citation>
    <scope>NUCLEOTIDE SEQUENCE [LARGE SCALE GENOMIC DNA]</scope>
    <source>
        <strain evidence="4">cv. Chardonnay</strain>
        <tissue evidence="3">Leaf</tissue>
    </source>
</reference>
<comment type="caution">
    <text evidence="3">The sequence shown here is derived from an EMBL/GenBank/DDBJ whole genome shotgun (WGS) entry which is preliminary data.</text>
</comment>
<protein>
    <recommendedName>
        <fullName evidence="2">Reverse transcriptase domain-containing protein</fullName>
    </recommendedName>
</protein>
<dbReference type="InterPro" id="IPR000477">
    <property type="entry name" value="RT_dom"/>
</dbReference>
<feature type="compositionally biased region" description="Polar residues" evidence="1">
    <location>
        <begin position="111"/>
        <end position="125"/>
    </location>
</feature>
<evidence type="ECO:0000256" key="1">
    <source>
        <dbReference type="SAM" id="MobiDB-lite"/>
    </source>
</evidence>
<organism evidence="3 4">
    <name type="scientific">Vitis vinifera</name>
    <name type="common">Grape</name>
    <dbReference type="NCBI Taxonomy" id="29760"/>
    <lineage>
        <taxon>Eukaryota</taxon>
        <taxon>Viridiplantae</taxon>
        <taxon>Streptophyta</taxon>
        <taxon>Embryophyta</taxon>
        <taxon>Tracheophyta</taxon>
        <taxon>Spermatophyta</taxon>
        <taxon>Magnoliopsida</taxon>
        <taxon>eudicotyledons</taxon>
        <taxon>Gunneridae</taxon>
        <taxon>Pentapetalae</taxon>
        <taxon>rosids</taxon>
        <taxon>Vitales</taxon>
        <taxon>Vitaceae</taxon>
        <taxon>Viteae</taxon>
        <taxon>Vitis</taxon>
    </lineage>
</organism>
<feature type="compositionally biased region" description="Basic and acidic residues" evidence="1">
    <location>
        <begin position="96"/>
        <end position="110"/>
    </location>
</feature>
<feature type="region of interest" description="Disordered" evidence="1">
    <location>
        <begin position="96"/>
        <end position="144"/>
    </location>
</feature>
<dbReference type="PANTHER" id="PTHR33116">
    <property type="entry name" value="REVERSE TRANSCRIPTASE ZINC-BINDING DOMAIN-CONTAINING PROTEIN-RELATED-RELATED"/>
    <property type="match status" value="1"/>
</dbReference>
<feature type="compositionally biased region" description="Low complexity" evidence="1">
    <location>
        <begin position="195"/>
        <end position="206"/>
    </location>
</feature>
<gene>
    <name evidence="3" type="ORF">CK203_017164</name>
</gene>
<accession>A0A438JZV4</accession>
<sequence length="989" mass="113181">MGSGHPKKKDREECGGFLDIDAKTEKMEELQWARILVKLNGEKIPNTVEIWVENMRYSLSLWWETRPTLRSLSVGERGKPFEAIGEVEGEVLPREGKRVLEDEGGPRLEDQMQSADGTRGQTSGSGRPLDCSQGLAGSPYGPQGVMRSLGRRRWRILDGQGLEDYRGFWVARSDDGQSPPQSVESRDHFGVAQNSKRSSLSPSRSPFSETPLFWEKDGQHRLCEVFGFWALFFSFFFFRSTPLGEYCDLSGDGKERDEGENSFRLLNGTESLVGETVKCWGLMEVNKGKIEELGKEMCFAQIVPRETKAWGELSWEESDLAKFSKFLGFSTEDWVALDAYGSTGGLLICWDKRSLEVLEMEVGNFSISCRFRNVEDGLTWIFTGVYGPFSKDDRDCMWEELGAIRGLWDDLWCLGGDFNVILSQRERSRQGRLTGAMRSFAQTVDELELLIFLCKGAFHLEWGLHRPTSDHFPILLIGGGLRRGPTPFRFENMWLKVDNFKGLLRGWWQGIEVFGRLEVNKNSALQQVEYWMVWKARGLSVEETELKKEAKDAFNKWVLMEEVHWRQKSRELWLKEGDRNTSFFHRMANAHPEVLKLPFTEEEIHFALMEMKGDKAPGPDGFTVAFWQACWDFMKRRKEKGLICKLDIEKAYDSINWKFLMKVLLKMGFGSRWMDWMWGCGKETLSLLISLSWVWECLAPFLEGLVRGAFYLLQASGERGRELTVSHLLFADDTIIFCKVRKEQLTNLSWILAWFEATSGLRINLAKSVLIPVGKWMSWRSWQELGCRLGALPTVYLGLPLRAHHKASSTWDGVEERMRRRLAQWKRQYISKGGKSLSSRALWPAYPSTSCPLFAFLSGVQPKGGGWSRHPKIDLLNKALLEGCGWRTKEACGSFGVGVWKEIMKEIKDMLNLLRDFRTSPEEDSFAPSRIDAFGWIRSQQKFLFLLGKPRGGRSSLWIGFKEGGGSSLTDVFGVAVKRKMPITCFYIV</sequence>
<dbReference type="PANTHER" id="PTHR33116:SF85">
    <property type="entry name" value="REVERSE TRANSCRIPTASE ZINC-BINDING DOMAIN-CONTAINING PROTEIN"/>
    <property type="match status" value="1"/>
</dbReference>
<evidence type="ECO:0000259" key="2">
    <source>
        <dbReference type="Pfam" id="PF00078"/>
    </source>
</evidence>
<dbReference type="Pfam" id="PF00078">
    <property type="entry name" value="RVT_1"/>
    <property type="match status" value="1"/>
</dbReference>
<evidence type="ECO:0000313" key="4">
    <source>
        <dbReference type="Proteomes" id="UP000288805"/>
    </source>
</evidence>
<feature type="domain" description="Reverse transcriptase" evidence="2">
    <location>
        <begin position="632"/>
        <end position="772"/>
    </location>
</feature>
<feature type="region of interest" description="Disordered" evidence="1">
    <location>
        <begin position="173"/>
        <end position="206"/>
    </location>
</feature>
<dbReference type="SUPFAM" id="SSF56219">
    <property type="entry name" value="DNase I-like"/>
    <property type="match status" value="1"/>
</dbReference>
<name>A0A438JZV4_VITVI</name>
<dbReference type="Gene3D" id="3.60.10.10">
    <property type="entry name" value="Endonuclease/exonuclease/phosphatase"/>
    <property type="match status" value="1"/>
</dbReference>
<dbReference type="InterPro" id="IPR036691">
    <property type="entry name" value="Endo/exonu/phosph_ase_sf"/>
</dbReference>